<keyword evidence="2 4" id="KW-0808">Transferase</keyword>
<dbReference type="SUPFAM" id="SSF53756">
    <property type="entry name" value="UDP-Glycosyltransferase/glycogen phosphorylase"/>
    <property type="match status" value="1"/>
</dbReference>
<dbReference type="EC" id="2.4.-.-" evidence="4"/>
<dbReference type="InterPro" id="IPR001296">
    <property type="entry name" value="Glyco_trans_1"/>
</dbReference>
<feature type="domain" description="Glycosyl transferase family 1" evidence="3">
    <location>
        <begin position="179"/>
        <end position="326"/>
    </location>
</feature>
<dbReference type="Gene3D" id="3.40.50.2000">
    <property type="entry name" value="Glycogen Phosphorylase B"/>
    <property type="match status" value="2"/>
</dbReference>
<keyword evidence="1 4" id="KW-0328">Glycosyltransferase</keyword>
<sequence length="371" mass="42008">MKHKTLIILTPGFPEHEGDSTCIPPQQVFVKALKELHPELNIVVLTFQYPFFSREYEWHGVRVIAFGHPSNSRIIRRFTGLKVLTVLHKLHKESHIIGMLSFWLGKCAYIGNMFAKKYDLKHYTWLLGQDAKAGNKYFAKAKPTADRLIALSDFLVREFTKNYGITPAHVIPVGIDVTRFKKSYAKRDIDIVGAGSLIPLKQYNVFLEVIAMLKISMPDIKAVIVGDGSEMKHLKKMVTALDLADNISFTGRLAHDEVLQWMQRSKVFVHTSNYEGFGAVCLEALYAGAQVVSFVKPMDAAIENWHIAADKQTMVKRLEKILTSQETTYQSVLPFTIERNVKAMVKLFDQSEAATVRILPAMASKERLVLK</sequence>
<evidence type="ECO:0000313" key="5">
    <source>
        <dbReference type="Proteomes" id="UP001589828"/>
    </source>
</evidence>
<dbReference type="CDD" id="cd03801">
    <property type="entry name" value="GT4_PimA-like"/>
    <property type="match status" value="1"/>
</dbReference>
<dbReference type="Proteomes" id="UP001589828">
    <property type="component" value="Unassembled WGS sequence"/>
</dbReference>
<evidence type="ECO:0000256" key="2">
    <source>
        <dbReference type="ARBA" id="ARBA00022679"/>
    </source>
</evidence>
<reference evidence="4 5" key="1">
    <citation type="submission" date="2024-09" db="EMBL/GenBank/DDBJ databases">
        <authorList>
            <person name="Sun Q."/>
            <person name="Mori K."/>
        </authorList>
    </citation>
    <scope>NUCLEOTIDE SEQUENCE [LARGE SCALE GENOMIC DNA]</scope>
    <source>
        <strain evidence="4 5">NCAIM B.02415</strain>
    </source>
</reference>
<comment type="caution">
    <text evidence="4">The sequence shown here is derived from an EMBL/GenBank/DDBJ whole genome shotgun (WGS) entry which is preliminary data.</text>
</comment>
<keyword evidence="5" id="KW-1185">Reference proteome</keyword>
<dbReference type="PANTHER" id="PTHR12526:SF510">
    <property type="entry name" value="D-INOSITOL 3-PHOSPHATE GLYCOSYLTRANSFERASE"/>
    <property type="match status" value="1"/>
</dbReference>
<dbReference type="Pfam" id="PF00534">
    <property type="entry name" value="Glycos_transf_1"/>
    <property type="match status" value="1"/>
</dbReference>
<dbReference type="EMBL" id="JBHLTS010000017">
    <property type="protein sequence ID" value="MFC0513794.1"/>
    <property type="molecule type" value="Genomic_DNA"/>
</dbReference>
<evidence type="ECO:0000256" key="1">
    <source>
        <dbReference type="ARBA" id="ARBA00022676"/>
    </source>
</evidence>
<dbReference type="GO" id="GO:0016757">
    <property type="term" value="F:glycosyltransferase activity"/>
    <property type="evidence" value="ECO:0007669"/>
    <property type="project" value="UniProtKB-KW"/>
</dbReference>
<evidence type="ECO:0000259" key="3">
    <source>
        <dbReference type="Pfam" id="PF00534"/>
    </source>
</evidence>
<dbReference type="PANTHER" id="PTHR12526">
    <property type="entry name" value="GLYCOSYLTRANSFERASE"/>
    <property type="match status" value="1"/>
</dbReference>
<evidence type="ECO:0000313" key="4">
    <source>
        <dbReference type="EMBL" id="MFC0513794.1"/>
    </source>
</evidence>
<gene>
    <name evidence="4" type="ORF">ACFFGT_06270</name>
</gene>
<protein>
    <submittedName>
        <fullName evidence="4">Glycosyltransferase family 4 protein</fullName>
        <ecNumber evidence="4">2.4.-.-</ecNumber>
    </submittedName>
</protein>
<organism evidence="4 5">
    <name type="scientific">Mucilaginibacter angelicae</name>
    <dbReference type="NCBI Taxonomy" id="869718"/>
    <lineage>
        <taxon>Bacteria</taxon>
        <taxon>Pseudomonadati</taxon>
        <taxon>Bacteroidota</taxon>
        <taxon>Sphingobacteriia</taxon>
        <taxon>Sphingobacteriales</taxon>
        <taxon>Sphingobacteriaceae</taxon>
        <taxon>Mucilaginibacter</taxon>
    </lineage>
</organism>
<name>A0ABV6L232_9SPHI</name>
<accession>A0ABV6L232</accession>
<dbReference type="RefSeq" id="WP_377021652.1">
    <property type="nucleotide sequence ID" value="NZ_JBHLTS010000017.1"/>
</dbReference>
<proteinExistence type="predicted"/>